<dbReference type="NCBIfam" id="TIGR01750">
    <property type="entry name" value="fabZ"/>
    <property type="match status" value="1"/>
</dbReference>
<keyword evidence="4 8" id="KW-0441">Lipid A biosynthesis</keyword>
<comment type="function">
    <text evidence="7 8">Involved in unsaturated fatty acids biosynthesis. Catalyzes the dehydration of short chain beta-hydroxyacyl-ACPs and long chain saturated and unsaturated beta-hydroxyacyl-ACPs.</text>
</comment>
<evidence type="ECO:0000256" key="7">
    <source>
        <dbReference type="ARBA" id="ARBA00025049"/>
    </source>
</evidence>
<dbReference type="Gene3D" id="3.10.129.10">
    <property type="entry name" value="Hotdog Thioesterase"/>
    <property type="match status" value="1"/>
</dbReference>
<protein>
    <recommendedName>
        <fullName evidence="8">3-hydroxyacyl-[acyl-carrier-protein] dehydratase FabZ</fullName>
        <ecNumber evidence="8">4.2.1.59</ecNumber>
    </recommendedName>
    <alternativeName>
        <fullName evidence="8">(3R)-hydroxymyristoyl-[acyl-carrier-protein] dehydratase</fullName>
        <shortName evidence="8">(3R)-hydroxymyristoyl-ACP dehydrase</shortName>
    </alternativeName>
    <alternativeName>
        <fullName evidence="8">Beta-hydroxyacyl-ACP dehydratase</fullName>
    </alternativeName>
</protein>
<evidence type="ECO:0000256" key="5">
    <source>
        <dbReference type="ARBA" id="ARBA00023098"/>
    </source>
</evidence>
<dbReference type="EC" id="4.2.1.59" evidence="8"/>
<evidence type="ECO:0000313" key="10">
    <source>
        <dbReference type="Proteomes" id="UP000189733"/>
    </source>
</evidence>
<feature type="active site" evidence="8">
    <location>
        <position position="55"/>
    </location>
</feature>
<comment type="catalytic activity">
    <reaction evidence="8">
        <text>a (3R)-hydroxyacyl-[ACP] = a (2E)-enoyl-[ACP] + H2O</text>
        <dbReference type="Rhea" id="RHEA:13097"/>
        <dbReference type="Rhea" id="RHEA-COMP:9925"/>
        <dbReference type="Rhea" id="RHEA-COMP:9945"/>
        <dbReference type="ChEBI" id="CHEBI:15377"/>
        <dbReference type="ChEBI" id="CHEBI:78784"/>
        <dbReference type="ChEBI" id="CHEBI:78827"/>
        <dbReference type="EC" id="4.2.1.59"/>
    </reaction>
</comment>
<dbReference type="Proteomes" id="UP000189733">
    <property type="component" value="Unassembled WGS sequence"/>
</dbReference>
<dbReference type="GO" id="GO:0019171">
    <property type="term" value="F:(3R)-hydroxyacyl-[acyl-carrier-protein] dehydratase activity"/>
    <property type="evidence" value="ECO:0007669"/>
    <property type="project" value="UniProtKB-EC"/>
</dbReference>
<keyword evidence="3 8" id="KW-0444">Lipid biosynthesis</keyword>
<dbReference type="SUPFAM" id="SSF54637">
    <property type="entry name" value="Thioesterase/thiol ester dehydrase-isomerase"/>
    <property type="match status" value="1"/>
</dbReference>
<dbReference type="CDD" id="cd01288">
    <property type="entry name" value="FabZ"/>
    <property type="match status" value="1"/>
</dbReference>
<dbReference type="InterPro" id="IPR029069">
    <property type="entry name" value="HotDog_dom_sf"/>
</dbReference>
<dbReference type="NCBIfam" id="NF000582">
    <property type="entry name" value="PRK00006.1"/>
    <property type="match status" value="1"/>
</dbReference>
<dbReference type="PANTHER" id="PTHR30272">
    <property type="entry name" value="3-HYDROXYACYL-[ACYL-CARRIER-PROTEIN] DEHYDRATASE"/>
    <property type="match status" value="1"/>
</dbReference>
<evidence type="ECO:0000256" key="8">
    <source>
        <dbReference type="HAMAP-Rule" id="MF_00406"/>
    </source>
</evidence>
<dbReference type="STRING" id="1121442.SAMN02745702_02118"/>
<dbReference type="GO" id="GO:0009245">
    <property type="term" value="P:lipid A biosynthetic process"/>
    <property type="evidence" value="ECO:0007669"/>
    <property type="project" value="UniProtKB-UniRule"/>
</dbReference>
<keyword evidence="6 8" id="KW-0456">Lyase</keyword>
<dbReference type="InterPro" id="IPR010084">
    <property type="entry name" value="FabZ"/>
</dbReference>
<dbReference type="InterPro" id="IPR013114">
    <property type="entry name" value="FabA_FabZ"/>
</dbReference>
<sequence>MSKEEIKSLDIQDIMKLLPHRYPFLLVDRVTEIVPNEKIVAYKNLTFNEPFFQGHFPDFPVMPGVLICEAMAQAGGVLFHYSQKTDSDSLFMFAGLDKVRFRRPVRPGDRLDLVVGDVRVRRTILKMKAQALVDGELACEAEMTAALVNKKDI</sequence>
<dbReference type="EMBL" id="FUYA01000007">
    <property type="protein sequence ID" value="SKA75705.1"/>
    <property type="molecule type" value="Genomic_DNA"/>
</dbReference>
<comment type="subcellular location">
    <subcellularLocation>
        <location evidence="1 8">Cytoplasm</location>
    </subcellularLocation>
</comment>
<accession>A0A1T4WFM5</accession>
<dbReference type="GO" id="GO:0016020">
    <property type="term" value="C:membrane"/>
    <property type="evidence" value="ECO:0007669"/>
    <property type="project" value="GOC"/>
</dbReference>
<comment type="similarity">
    <text evidence="8">Belongs to the thioester dehydratase family. FabZ subfamily.</text>
</comment>
<dbReference type="PANTHER" id="PTHR30272:SF1">
    <property type="entry name" value="3-HYDROXYACYL-[ACYL-CARRIER-PROTEIN] DEHYDRATASE"/>
    <property type="match status" value="1"/>
</dbReference>
<dbReference type="GO" id="GO:0005737">
    <property type="term" value="C:cytoplasm"/>
    <property type="evidence" value="ECO:0007669"/>
    <property type="project" value="UniProtKB-SubCell"/>
</dbReference>
<dbReference type="AlphaFoldDB" id="A0A1T4WFM5"/>
<evidence type="ECO:0000256" key="1">
    <source>
        <dbReference type="ARBA" id="ARBA00004496"/>
    </source>
</evidence>
<evidence type="ECO:0000256" key="3">
    <source>
        <dbReference type="ARBA" id="ARBA00022516"/>
    </source>
</evidence>
<organism evidence="9 10">
    <name type="scientific">Desulfobaculum bizertense DSM 18034</name>
    <dbReference type="NCBI Taxonomy" id="1121442"/>
    <lineage>
        <taxon>Bacteria</taxon>
        <taxon>Pseudomonadati</taxon>
        <taxon>Thermodesulfobacteriota</taxon>
        <taxon>Desulfovibrionia</taxon>
        <taxon>Desulfovibrionales</taxon>
        <taxon>Desulfovibrionaceae</taxon>
        <taxon>Desulfobaculum</taxon>
    </lineage>
</organism>
<evidence type="ECO:0000313" key="9">
    <source>
        <dbReference type="EMBL" id="SKA75705.1"/>
    </source>
</evidence>
<name>A0A1T4WFM5_9BACT</name>
<keyword evidence="5 8" id="KW-0443">Lipid metabolism</keyword>
<evidence type="ECO:0000256" key="2">
    <source>
        <dbReference type="ARBA" id="ARBA00022490"/>
    </source>
</evidence>
<evidence type="ECO:0000256" key="4">
    <source>
        <dbReference type="ARBA" id="ARBA00022556"/>
    </source>
</evidence>
<dbReference type="Pfam" id="PF07977">
    <property type="entry name" value="FabA"/>
    <property type="match status" value="1"/>
</dbReference>
<dbReference type="OrthoDB" id="9772788at2"/>
<evidence type="ECO:0000256" key="6">
    <source>
        <dbReference type="ARBA" id="ARBA00023239"/>
    </source>
</evidence>
<dbReference type="HAMAP" id="MF_00406">
    <property type="entry name" value="FabZ"/>
    <property type="match status" value="1"/>
</dbReference>
<gene>
    <name evidence="8" type="primary">fabZ</name>
    <name evidence="9" type="ORF">SAMN02745702_02118</name>
</gene>
<dbReference type="FunFam" id="3.10.129.10:FF:000001">
    <property type="entry name" value="3-hydroxyacyl-[acyl-carrier-protein] dehydratase FabZ"/>
    <property type="match status" value="1"/>
</dbReference>
<proteinExistence type="inferred from homology"/>
<dbReference type="GO" id="GO:0006633">
    <property type="term" value="P:fatty acid biosynthetic process"/>
    <property type="evidence" value="ECO:0007669"/>
    <property type="project" value="UniProtKB-UniRule"/>
</dbReference>
<keyword evidence="2 8" id="KW-0963">Cytoplasm</keyword>
<keyword evidence="10" id="KW-1185">Reference proteome</keyword>
<dbReference type="RefSeq" id="WP_078685408.1">
    <property type="nucleotide sequence ID" value="NZ_FUYA01000007.1"/>
</dbReference>
<reference evidence="9 10" key="1">
    <citation type="submission" date="2017-02" db="EMBL/GenBank/DDBJ databases">
        <authorList>
            <person name="Peterson S.W."/>
        </authorList>
    </citation>
    <scope>NUCLEOTIDE SEQUENCE [LARGE SCALE GENOMIC DNA]</scope>
    <source>
        <strain evidence="9 10">DSM 18034</strain>
    </source>
</reference>